<dbReference type="InterPro" id="IPR036918">
    <property type="entry name" value="Pyrv_Knase_C_sf"/>
</dbReference>
<sequence>MSKIFNALMLLKCGLALGPLFLLRRLVVMDVLLENKTSVLPHELSTLGSATDAFFHQHQQQQNVSHARTYLEHVSQLDIDREPPFVRQTTIGCTLGEPWNNEEKIKSMMKGGMNILRLNSSMASQEYYADTIRKVRDLEKSLDYNPSVGIALDISAPPVRTGLVNNDVEATVMLKDGQLLTLSLKDEFKNNCTADTIWIDSQYFPKVLQSISPGDRVHLDDGMISLIVRNVKPDSLNCSVVQGGELGSWKHVELPLERIYKESQPTYLTGLQFAAECKVDYVFSGYCWSRSRIQKAKSILGHDIKLFAKIETAESLKNLSELISVADGIIINRGALGIRYPLEKITHLQKQIIAKCNILFKPVFVISQLLESMRFKPRATRAEITDVGNAVLDGADGLILTVETSRGLFPRESLRVLHQTCREAETVVHHERFWRDLKSSRDCRGLSPLDPAYFTALAAVEASTTSNASAIFVITTTGQTAMMTASFRPFCPVVAITVSPEVARRCHSFRGVHPYVFRGERSSDWSEDMDMRLNAAVDYARARGFITGGDTVIFITGWEAGGKHTNTVRVLEAPEDGARIQVVSSNALIATSAY</sequence>
<dbReference type="InterPro" id="IPR040442">
    <property type="entry name" value="Pyrv_kinase-like_dom_sf"/>
</dbReference>
<dbReference type="InterPro" id="IPR015813">
    <property type="entry name" value="Pyrv/PenolPyrv_kinase-like_dom"/>
</dbReference>
<evidence type="ECO:0000256" key="1">
    <source>
        <dbReference type="ARBA" id="ARBA00001958"/>
    </source>
</evidence>
<dbReference type="Pfam" id="PF00224">
    <property type="entry name" value="PK"/>
    <property type="match status" value="1"/>
</dbReference>
<dbReference type="InterPro" id="IPR015806">
    <property type="entry name" value="Pyrv_Knase_insert_dom_sf"/>
</dbReference>
<feature type="domain" description="Pyruvate kinase barrel" evidence="15">
    <location>
        <begin position="87"/>
        <end position="413"/>
    </location>
</feature>
<keyword evidence="8 14" id="KW-0418">Kinase</keyword>
<gene>
    <name evidence="17" type="ORF">CDAUBV1_LOCUS5530</name>
</gene>
<dbReference type="InterPro" id="IPR015793">
    <property type="entry name" value="Pyrv_Knase_brl"/>
</dbReference>
<dbReference type="GO" id="GO:0016301">
    <property type="term" value="F:kinase activity"/>
    <property type="evidence" value="ECO:0007669"/>
    <property type="project" value="UniProtKB-KW"/>
</dbReference>
<dbReference type="NCBIfam" id="TIGR01064">
    <property type="entry name" value="pyruv_kin"/>
    <property type="match status" value="1"/>
</dbReference>
<dbReference type="InterPro" id="IPR011037">
    <property type="entry name" value="Pyrv_Knase-like_insert_dom_sf"/>
</dbReference>
<evidence type="ECO:0000256" key="14">
    <source>
        <dbReference type="RuleBase" id="RU000504"/>
    </source>
</evidence>
<dbReference type="SUPFAM" id="SSF51621">
    <property type="entry name" value="Phosphoenolpyruvate/pyruvate domain"/>
    <property type="match status" value="1"/>
</dbReference>
<evidence type="ECO:0000256" key="13">
    <source>
        <dbReference type="ARBA" id="ARBA00048967"/>
    </source>
</evidence>
<evidence type="ECO:0000259" key="15">
    <source>
        <dbReference type="Pfam" id="PF00224"/>
    </source>
</evidence>
<keyword evidence="10 14" id="KW-0460">Magnesium</keyword>
<dbReference type="GO" id="GO:0000287">
    <property type="term" value="F:magnesium ion binding"/>
    <property type="evidence" value="ECO:0007669"/>
    <property type="project" value="InterPro"/>
</dbReference>
<dbReference type="Gene3D" id="3.40.1380.20">
    <property type="entry name" value="Pyruvate kinase, C-terminal domain"/>
    <property type="match status" value="1"/>
</dbReference>
<dbReference type="AlphaFoldDB" id="A0AAV2T6B4"/>
<keyword evidence="7" id="KW-0547">Nucleotide-binding</keyword>
<evidence type="ECO:0000256" key="8">
    <source>
        <dbReference type="ARBA" id="ARBA00022777"/>
    </source>
</evidence>
<dbReference type="Proteomes" id="UP001497525">
    <property type="component" value="Unassembled WGS sequence"/>
</dbReference>
<evidence type="ECO:0000256" key="9">
    <source>
        <dbReference type="ARBA" id="ARBA00022840"/>
    </source>
</evidence>
<dbReference type="InterPro" id="IPR001697">
    <property type="entry name" value="Pyr_Knase"/>
</dbReference>
<dbReference type="SUPFAM" id="SSF50800">
    <property type="entry name" value="PK beta-barrel domain-like"/>
    <property type="match status" value="1"/>
</dbReference>
<dbReference type="SUPFAM" id="SSF52935">
    <property type="entry name" value="PK C-terminal domain-like"/>
    <property type="match status" value="1"/>
</dbReference>
<comment type="catalytic activity">
    <reaction evidence="13">
        <text>pyruvate + ATP = phosphoenolpyruvate + ADP + H(+)</text>
        <dbReference type="Rhea" id="RHEA:18157"/>
        <dbReference type="ChEBI" id="CHEBI:15361"/>
        <dbReference type="ChEBI" id="CHEBI:15378"/>
        <dbReference type="ChEBI" id="CHEBI:30616"/>
        <dbReference type="ChEBI" id="CHEBI:58702"/>
        <dbReference type="ChEBI" id="CHEBI:456216"/>
        <dbReference type="EC" id="2.7.1.40"/>
    </reaction>
    <physiologicalReaction direction="right-to-left" evidence="13">
        <dbReference type="Rhea" id="RHEA:18159"/>
    </physiologicalReaction>
</comment>
<evidence type="ECO:0000256" key="3">
    <source>
        <dbReference type="ARBA" id="ARBA00008663"/>
    </source>
</evidence>
<keyword evidence="5 14" id="KW-0808">Transferase</keyword>
<keyword evidence="11 14" id="KW-0324">Glycolysis</keyword>
<evidence type="ECO:0000256" key="5">
    <source>
        <dbReference type="ARBA" id="ARBA00022679"/>
    </source>
</evidence>
<dbReference type="PANTHER" id="PTHR11817">
    <property type="entry name" value="PYRUVATE KINASE"/>
    <property type="match status" value="1"/>
</dbReference>
<dbReference type="FunFam" id="2.40.33.10:FF:000001">
    <property type="entry name" value="Pyruvate kinase"/>
    <property type="match status" value="1"/>
</dbReference>
<dbReference type="GO" id="GO:0005524">
    <property type="term" value="F:ATP binding"/>
    <property type="evidence" value="ECO:0007669"/>
    <property type="project" value="UniProtKB-KW"/>
</dbReference>
<evidence type="ECO:0000256" key="7">
    <source>
        <dbReference type="ARBA" id="ARBA00022741"/>
    </source>
</evidence>
<accession>A0AAV2T6B4</accession>
<feature type="domain" description="Pyruvate kinase C-terminal" evidence="16">
    <location>
        <begin position="455"/>
        <end position="571"/>
    </location>
</feature>
<evidence type="ECO:0000313" key="18">
    <source>
        <dbReference type="Proteomes" id="UP001497525"/>
    </source>
</evidence>
<comment type="cofactor">
    <cofactor evidence="1">
        <name>K(+)</name>
        <dbReference type="ChEBI" id="CHEBI:29103"/>
    </cofactor>
</comment>
<keyword evidence="12" id="KW-0670">Pyruvate</keyword>
<evidence type="ECO:0000256" key="4">
    <source>
        <dbReference type="ARBA" id="ARBA00012142"/>
    </source>
</evidence>
<dbReference type="Gene3D" id="3.20.20.60">
    <property type="entry name" value="Phosphoenolpyruvate-binding domains"/>
    <property type="match status" value="1"/>
</dbReference>
<evidence type="ECO:0000256" key="10">
    <source>
        <dbReference type="ARBA" id="ARBA00022842"/>
    </source>
</evidence>
<evidence type="ECO:0000259" key="16">
    <source>
        <dbReference type="Pfam" id="PF02887"/>
    </source>
</evidence>
<evidence type="ECO:0000256" key="12">
    <source>
        <dbReference type="ARBA" id="ARBA00023317"/>
    </source>
</evidence>
<keyword evidence="9" id="KW-0067">ATP-binding</keyword>
<dbReference type="Gene3D" id="2.40.33.10">
    <property type="entry name" value="PK beta-barrel domain-like"/>
    <property type="match status" value="1"/>
</dbReference>
<evidence type="ECO:0000256" key="11">
    <source>
        <dbReference type="ARBA" id="ARBA00023152"/>
    </source>
</evidence>
<comment type="pathway">
    <text evidence="2 14">Carbohydrate degradation; glycolysis; pyruvate from D-glyceraldehyde 3-phosphate: step 5/5.</text>
</comment>
<comment type="similarity">
    <text evidence="3 14">Belongs to the pyruvate kinase family.</text>
</comment>
<dbReference type="GO" id="GO:0030955">
    <property type="term" value="F:potassium ion binding"/>
    <property type="evidence" value="ECO:0007669"/>
    <property type="project" value="InterPro"/>
</dbReference>
<dbReference type="PRINTS" id="PR01050">
    <property type="entry name" value="PYRUVTKNASE"/>
</dbReference>
<dbReference type="GO" id="GO:0004743">
    <property type="term" value="F:pyruvate kinase activity"/>
    <property type="evidence" value="ECO:0007669"/>
    <property type="project" value="UniProtKB-EC"/>
</dbReference>
<proteinExistence type="inferred from homology"/>
<organism evidence="17 18">
    <name type="scientific">Calicophoron daubneyi</name>
    <name type="common">Rumen fluke</name>
    <name type="synonym">Paramphistomum daubneyi</name>
    <dbReference type="NCBI Taxonomy" id="300641"/>
    <lineage>
        <taxon>Eukaryota</taxon>
        <taxon>Metazoa</taxon>
        <taxon>Spiralia</taxon>
        <taxon>Lophotrochozoa</taxon>
        <taxon>Platyhelminthes</taxon>
        <taxon>Trematoda</taxon>
        <taxon>Digenea</taxon>
        <taxon>Plagiorchiida</taxon>
        <taxon>Pronocephalata</taxon>
        <taxon>Paramphistomoidea</taxon>
        <taxon>Paramphistomidae</taxon>
        <taxon>Calicophoron</taxon>
    </lineage>
</organism>
<dbReference type="InterPro" id="IPR015795">
    <property type="entry name" value="Pyrv_Knase_C"/>
</dbReference>
<dbReference type="Pfam" id="PF02887">
    <property type="entry name" value="PK_C"/>
    <property type="match status" value="1"/>
</dbReference>
<comment type="caution">
    <text evidence="17">The sequence shown here is derived from an EMBL/GenBank/DDBJ whole genome shotgun (WGS) entry which is preliminary data.</text>
</comment>
<dbReference type="EC" id="2.7.1.40" evidence="4 14"/>
<evidence type="ECO:0000313" key="17">
    <source>
        <dbReference type="EMBL" id="CAL5132684.1"/>
    </source>
</evidence>
<dbReference type="EMBL" id="CAXLJL010000134">
    <property type="protein sequence ID" value="CAL5132684.1"/>
    <property type="molecule type" value="Genomic_DNA"/>
</dbReference>
<name>A0AAV2T6B4_CALDB</name>
<evidence type="ECO:0000256" key="2">
    <source>
        <dbReference type="ARBA" id="ARBA00004997"/>
    </source>
</evidence>
<protein>
    <recommendedName>
        <fullName evidence="4 14">Pyruvate kinase</fullName>
        <ecNumber evidence="4 14">2.7.1.40</ecNumber>
    </recommendedName>
</protein>
<keyword evidence="6" id="KW-0479">Metal-binding</keyword>
<reference evidence="17" key="1">
    <citation type="submission" date="2024-06" db="EMBL/GenBank/DDBJ databases">
        <authorList>
            <person name="Liu X."/>
            <person name="Lenzi L."/>
            <person name="Haldenby T S."/>
            <person name="Uol C."/>
        </authorList>
    </citation>
    <scope>NUCLEOTIDE SEQUENCE</scope>
</reference>
<evidence type="ECO:0000256" key="6">
    <source>
        <dbReference type="ARBA" id="ARBA00022723"/>
    </source>
</evidence>